<dbReference type="RefSeq" id="WP_178039984.1">
    <property type="nucleotide sequence ID" value="NZ_JBBMFE010000005.1"/>
</dbReference>
<keyword evidence="5 9" id="KW-0812">Transmembrane</keyword>
<dbReference type="InterPro" id="IPR055348">
    <property type="entry name" value="DctQ"/>
</dbReference>
<feature type="transmembrane region" description="Helical" evidence="9">
    <location>
        <begin position="62"/>
        <end position="79"/>
    </location>
</feature>
<evidence type="ECO:0000256" key="7">
    <source>
        <dbReference type="ARBA" id="ARBA00023136"/>
    </source>
</evidence>
<evidence type="ECO:0000259" key="10">
    <source>
        <dbReference type="Pfam" id="PF04290"/>
    </source>
</evidence>
<comment type="similarity">
    <text evidence="8">Belongs to the TRAP transporter small permease family.</text>
</comment>
<keyword evidence="2" id="KW-0813">Transport</keyword>
<evidence type="ECO:0000256" key="9">
    <source>
        <dbReference type="SAM" id="Phobius"/>
    </source>
</evidence>
<keyword evidence="12" id="KW-1185">Reference proteome</keyword>
<evidence type="ECO:0000313" key="11">
    <source>
        <dbReference type="EMBL" id="MEQ2472299.1"/>
    </source>
</evidence>
<dbReference type="Proteomes" id="UP001438008">
    <property type="component" value="Unassembled WGS sequence"/>
</dbReference>
<evidence type="ECO:0000313" key="12">
    <source>
        <dbReference type="Proteomes" id="UP001438008"/>
    </source>
</evidence>
<protein>
    <submittedName>
        <fullName evidence="11">TRAP transporter small permease</fullName>
    </submittedName>
</protein>
<dbReference type="EMBL" id="JBBMFE010000005">
    <property type="protein sequence ID" value="MEQ2472299.1"/>
    <property type="molecule type" value="Genomic_DNA"/>
</dbReference>
<evidence type="ECO:0000256" key="3">
    <source>
        <dbReference type="ARBA" id="ARBA00022475"/>
    </source>
</evidence>
<keyword evidence="4" id="KW-0997">Cell inner membrane</keyword>
<comment type="caution">
    <text evidence="11">The sequence shown here is derived from an EMBL/GenBank/DDBJ whole genome shotgun (WGS) entry which is preliminary data.</text>
</comment>
<sequence>MKKAVCGIYNGMNKISGVIQKILEAVVVLLVLSCAADLLLQVTYRFILVNFVSWSCSWTTEYAQDALIWITYLMVGICYKEGSMASVNVIYDKLGKKGKVVLYCITRVIVFIFLVMGLKYGWDAIISMLTWSSTSLHLPGYLLYSAPFLGCILMGYEAVTETLGVLCGELLPFVGRPPKEEEIELTEQEKEELRSIEGE</sequence>
<feature type="transmembrane region" description="Helical" evidence="9">
    <location>
        <begin position="100"/>
        <end position="118"/>
    </location>
</feature>
<evidence type="ECO:0000256" key="6">
    <source>
        <dbReference type="ARBA" id="ARBA00022989"/>
    </source>
</evidence>
<dbReference type="InterPro" id="IPR007387">
    <property type="entry name" value="TRAP_DctQ"/>
</dbReference>
<evidence type="ECO:0000256" key="8">
    <source>
        <dbReference type="ARBA" id="ARBA00038436"/>
    </source>
</evidence>
<reference evidence="11 12" key="1">
    <citation type="submission" date="2024-03" db="EMBL/GenBank/DDBJ databases">
        <title>Human intestinal bacterial collection.</title>
        <authorList>
            <person name="Pauvert C."/>
            <person name="Hitch T.C.A."/>
            <person name="Clavel T."/>
        </authorList>
    </citation>
    <scope>NUCLEOTIDE SEQUENCE [LARGE SCALE GENOMIC DNA]</scope>
    <source>
        <strain evidence="11 12">CLA-AA-H132</strain>
    </source>
</reference>
<name>A0ABV1FFX8_9FIRM</name>
<feature type="transmembrane region" description="Helical" evidence="9">
    <location>
        <begin position="138"/>
        <end position="156"/>
    </location>
</feature>
<accession>A0ABV1FFX8</accession>
<keyword evidence="7 9" id="KW-0472">Membrane</keyword>
<evidence type="ECO:0000256" key="1">
    <source>
        <dbReference type="ARBA" id="ARBA00004429"/>
    </source>
</evidence>
<proteinExistence type="inferred from homology"/>
<comment type="subcellular location">
    <subcellularLocation>
        <location evidence="1">Cell inner membrane</location>
        <topology evidence="1">Multi-pass membrane protein</topology>
    </subcellularLocation>
</comment>
<evidence type="ECO:0000256" key="4">
    <source>
        <dbReference type="ARBA" id="ARBA00022519"/>
    </source>
</evidence>
<dbReference type="PANTHER" id="PTHR35011:SF2">
    <property type="entry name" value="2,3-DIKETO-L-GULONATE TRAP TRANSPORTER SMALL PERMEASE PROTEIN YIAM"/>
    <property type="match status" value="1"/>
</dbReference>
<feature type="domain" description="Tripartite ATP-independent periplasmic transporters DctQ component" evidence="10">
    <location>
        <begin position="39"/>
        <end position="165"/>
    </location>
</feature>
<organism evidence="11 12">
    <name type="scientific">Laedolimicola intestinihominis</name>
    <dbReference type="NCBI Taxonomy" id="3133166"/>
    <lineage>
        <taxon>Bacteria</taxon>
        <taxon>Bacillati</taxon>
        <taxon>Bacillota</taxon>
        <taxon>Clostridia</taxon>
        <taxon>Lachnospirales</taxon>
        <taxon>Lachnospiraceae</taxon>
        <taxon>Laedolimicola</taxon>
    </lineage>
</organism>
<dbReference type="Pfam" id="PF04290">
    <property type="entry name" value="DctQ"/>
    <property type="match status" value="1"/>
</dbReference>
<evidence type="ECO:0000256" key="5">
    <source>
        <dbReference type="ARBA" id="ARBA00022692"/>
    </source>
</evidence>
<keyword evidence="3" id="KW-1003">Cell membrane</keyword>
<feature type="transmembrane region" description="Helical" evidence="9">
    <location>
        <begin position="22"/>
        <end position="42"/>
    </location>
</feature>
<gene>
    <name evidence="11" type="ORF">WMO29_07330</name>
</gene>
<evidence type="ECO:0000256" key="2">
    <source>
        <dbReference type="ARBA" id="ARBA00022448"/>
    </source>
</evidence>
<keyword evidence="6 9" id="KW-1133">Transmembrane helix</keyword>
<dbReference type="PANTHER" id="PTHR35011">
    <property type="entry name" value="2,3-DIKETO-L-GULONATE TRAP TRANSPORTER SMALL PERMEASE PROTEIN YIAM"/>
    <property type="match status" value="1"/>
</dbReference>